<protein>
    <submittedName>
        <fullName evidence="3">Glycoside hydrolase</fullName>
    </submittedName>
</protein>
<dbReference type="InterPro" id="IPR000556">
    <property type="entry name" value="Glyco_hydro_48F"/>
</dbReference>
<evidence type="ECO:0000256" key="1">
    <source>
        <dbReference type="PIRSR" id="PIRSR600556-1"/>
    </source>
</evidence>
<organism evidence="3 4">
    <name type="scientific">Bacillus zhangzhouensis</name>
    <dbReference type="NCBI Taxonomy" id="1178540"/>
    <lineage>
        <taxon>Bacteria</taxon>
        <taxon>Bacillati</taxon>
        <taxon>Bacillota</taxon>
        <taxon>Bacilli</taxon>
        <taxon>Bacillales</taxon>
        <taxon>Bacillaceae</taxon>
        <taxon>Bacillus</taxon>
    </lineage>
</organism>
<dbReference type="InterPro" id="IPR008928">
    <property type="entry name" value="6-hairpin_glycosidase_sf"/>
</dbReference>
<dbReference type="Gene3D" id="1.50.10.10">
    <property type="match status" value="3"/>
</dbReference>
<dbReference type="GO" id="GO:0008810">
    <property type="term" value="F:cellulase activity"/>
    <property type="evidence" value="ECO:0007669"/>
    <property type="project" value="InterPro"/>
</dbReference>
<feature type="compositionally biased region" description="Polar residues" evidence="2">
    <location>
        <begin position="95"/>
        <end position="106"/>
    </location>
</feature>
<dbReference type="Pfam" id="PF02011">
    <property type="entry name" value="Glyco_hydro_48"/>
    <property type="match status" value="2"/>
</dbReference>
<dbReference type="AlphaFoldDB" id="A0A081LEY7"/>
<dbReference type="SUPFAM" id="SSF48208">
    <property type="entry name" value="Six-hairpin glycosidases"/>
    <property type="match status" value="1"/>
</dbReference>
<dbReference type="OrthoDB" id="33861at2"/>
<feature type="active site" description="Nucleophile" evidence="1">
    <location>
        <position position="227"/>
    </location>
</feature>
<accession>A0A081LEY7</accession>
<evidence type="ECO:0000256" key="2">
    <source>
        <dbReference type="SAM" id="MobiDB-lite"/>
    </source>
</evidence>
<dbReference type="InterPro" id="IPR012341">
    <property type="entry name" value="6hp_glycosidase-like_sf"/>
</dbReference>
<dbReference type="Proteomes" id="UP000028091">
    <property type="component" value="Unassembled WGS sequence"/>
</dbReference>
<comment type="caution">
    <text evidence="3">The sequence shown here is derived from an EMBL/GenBank/DDBJ whole genome shotgun (WGS) entry which is preliminary data.</text>
</comment>
<name>A0A081LEY7_9BACI</name>
<dbReference type="EMBL" id="JOTP01000002">
    <property type="protein sequence ID" value="KEP27813.1"/>
    <property type="molecule type" value="Genomic_DNA"/>
</dbReference>
<keyword evidence="3" id="KW-0378">Hydrolase</keyword>
<evidence type="ECO:0000313" key="3">
    <source>
        <dbReference type="EMBL" id="KEP27813.1"/>
    </source>
</evidence>
<dbReference type="PRINTS" id="PR00844">
    <property type="entry name" value="GLHYDRLASE48"/>
</dbReference>
<dbReference type="eggNOG" id="COG4733">
    <property type="taxonomic scope" value="Bacteria"/>
</dbReference>
<feature type="region of interest" description="Disordered" evidence="2">
    <location>
        <begin position="86"/>
        <end position="136"/>
    </location>
</feature>
<feature type="active site" description="Proton donor" evidence="1">
    <location>
        <position position="49"/>
    </location>
</feature>
<dbReference type="RefSeq" id="WP_034317657.1">
    <property type="nucleotide sequence ID" value="NZ_JBCMYH010000011.1"/>
</dbReference>
<keyword evidence="4" id="KW-1185">Reference proteome</keyword>
<gene>
    <name evidence="3" type="ORF">BA70_07005</name>
</gene>
<reference evidence="3 4" key="1">
    <citation type="submission" date="2012-09" db="EMBL/GenBank/DDBJ databases">
        <title>Genome Sequence of Bacillus sp. DW5-4.</title>
        <authorList>
            <person name="Lai Q."/>
            <person name="Liu Y."/>
            <person name="Shao Z."/>
        </authorList>
    </citation>
    <scope>NUCLEOTIDE SEQUENCE [LARGE SCALE GENOMIC DNA]</scope>
    <source>
        <strain evidence="3 4">DW5-4</strain>
    </source>
</reference>
<sequence length="702" mass="78962">MTNKERFLTLYHQLKNDANGYFSKEGIPYHSIETLICEAPDYGHMTTSEAYSYWLWLEVLYGYYTGDWSKLEAAWDNMEKFIIPVNEDGNDEQPHMNSYNPSSPATYASEKPYPDQYPSQLSGARPAGQDPLDNELKSTYGTNETYLMHWLLDVDNWYSYGNLLNPSHTAAYVNTFQRGPQESVWEAIPHPSQDDKSLGRPNEGFMSLFTKENQAPAAQWRYTNATDADARAVQAMYWAKELGYNQTTYLDKAKKMGDFLRYGMYDKYFQTIGSAKQGNPSPGNGKSACHYLMAWYTSWGGGLGDYANWSWRIGASHCHQGYQNPVAAYALSSDKGGLKPSSATGASDWEKTLKRQLEFYVWLQSKEGAIAGGATNSWNGDYSAYPAGRSTFYDMAYEDAPVYHDPPSNNWFGMQAWPIERVAELYYIFAKDGDETSENFQMAKSVMTKWINYTLDYIFIDKRPVTDQEGYFLNGQGQRILGGTNVSVATTNAPGEFWIPGNIAWSGQPDTWNGFQSATGNPNLTAVTKDPTQDTGVLGSLVKALTFFAAATKKETGNYTALGIRAKDTAAQLLDVAWNYNDGIGIVTEEEREDYHRFFKKEVYFPNGWTGTFGQGNQIPGANTTPSDPQRGGSGVYTSFADLRPKIKQDPAWSALESKYQASFNESTGTWDNGAPVFTYHRFWSQVDMATAYAEYHRLINE</sequence>
<proteinExistence type="predicted"/>
<dbReference type="GO" id="GO:0030245">
    <property type="term" value="P:cellulose catabolic process"/>
    <property type="evidence" value="ECO:0007669"/>
    <property type="project" value="InterPro"/>
</dbReference>
<evidence type="ECO:0000313" key="4">
    <source>
        <dbReference type="Proteomes" id="UP000028091"/>
    </source>
</evidence>